<dbReference type="EMBL" id="JAENSR010000001">
    <property type="protein sequence ID" value="MBK3458474.1"/>
    <property type="molecule type" value="Genomic_DNA"/>
</dbReference>
<reference evidence="2 5" key="2">
    <citation type="submission" date="2021-01" db="EMBL/GenBank/DDBJ databases">
        <title>Antibiotic resistance and phylogeny of Pseudomonas spp. isolated over three decades from chicken meat in the Norwegian food chain.</title>
        <authorList>
            <person name="Moen B."/>
        </authorList>
    </citation>
    <scope>NUCLEOTIDE SEQUENCE [LARGE SCALE GENOMIC DNA]</scope>
    <source>
        <strain evidence="2 5">MF6766</strain>
    </source>
</reference>
<dbReference type="AlphaFoldDB" id="A0A5P1D9N1"/>
<evidence type="ECO:0000313" key="4">
    <source>
        <dbReference type="Proteomes" id="UP000408764"/>
    </source>
</evidence>
<proteinExistence type="predicted"/>
<sequence length="454" mass="49823">MVNINVDRSLTSNRLGSTVARDSTPASVSSVQDNGDAPTVVKVEADSVSTLSILARQLSDAASRDARLRQVDPGHNLSNPLDAISDERYFADKTQHDAEVPDTHVLALLERAKRATAFANGFASNPFKGLTVDQLTLIARDESGVFTVNERRAAWQEIRLNEQRVSASSGSVIGRELMISRLFLGHEPAVAEGTLTLSNMAQSNYDFLTRDDRSLLSEMYVYAQEQGADLAYVDMLAYDLGNYRHHDNGRQLLSGNNGYNQEGRRVTFNFKEHDVATASRILNGSAIDSTRLEQSFLRHVLNPDFGALSNMGSIAFLEQMVLKFSTGGTTQASLGREFATYTPISVNDNRVVTVAEEVTLTFDDPVLINTDGIWTITEKGKAAGYMMAPATGKPRRAVAPSVEDRQSRSVVVEAATGPLKTRSLVDTLADSLDRPTARWRWPGHLLKLMKNQKT</sequence>
<dbReference type="EMBL" id="VOIW01000002">
    <property type="protein sequence ID" value="MRJ37132.1"/>
    <property type="molecule type" value="Genomic_DNA"/>
</dbReference>
<keyword evidence="5" id="KW-1185">Reference proteome</keyword>
<feature type="compositionally biased region" description="Polar residues" evidence="1">
    <location>
        <begin position="15"/>
        <end position="33"/>
    </location>
</feature>
<gene>
    <name evidence="3" type="ORF">FRT59_09175</name>
    <name evidence="2" type="ORF">JJD71_05310</name>
</gene>
<evidence type="ECO:0000313" key="5">
    <source>
        <dbReference type="Proteomes" id="UP000620382"/>
    </source>
</evidence>
<dbReference type="Proteomes" id="UP000620382">
    <property type="component" value="Unassembled WGS sequence"/>
</dbReference>
<reference evidence="3 4" key="1">
    <citation type="submission" date="2019-08" db="EMBL/GenBank/DDBJ databases">
        <title>Pseudomonas haemolytica sp. nov. isolated from raw milk and skim milk concentrate.</title>
        <authorList>
            <person name="Hofmann K."/>
            <person name="Huptas C."/>
            <person name="Doll E."/>
            <person name="Scherer S."/>
            <person name="Wenning M."/>
        </authorList>
    </citation>
    <scope>NUCLEOTIDE SEQUENCE [LARGE SCALE GENOMIC DNA]</scope>
    <source>
        <strain evidence="3 4">DSM 108987</strain>
    </source>
</reference>
<dbReference type="RefSeq" id="WP_153871004.1">
    <property type="nucleotide sequence ID" value="NZ_JAEKCT010000002.1"/>
</dbReference>
<dbReference type="OrthoDB" id="6282430at2"/>
<protein>
    <submittedName>
        <fullName evidence="3">Uncharacterized protein</fullName>
    </submittedName>
</protein>
<evidence type="ECO:0000256" key="1">
    <source>
        <dbReference type="SAM" id="MobiDB-lite"/>
    </source>
</evidence>
<evidence type="ECO:0000313" key="3">
    <source>
        <dbReference type="EMBL" id="MRJ37132.1"/>
    </source>
</evidence>
<comment type="caution">
    <text evidence="3">The sequence shown here is derived from an EMBL/GenBank/DDBJ whole genome shotgun (WGS) entry which is preliminary data.</text>
</comment>
<dbReference type="Proteomes" id="UP000408764">
    <property type="component" value="Unassembled WGS sequence"/>
</dbReference>
<evidence type="ECO:0000313" key="2">
    <source>
        <dbReference type="EMBL" id="MBK3458474.1"/>
    </source>
</evidence>
<organism evidence="3 4">
    <name type="scientific">Pseudomonas haemolytica</name>
    <dbReference type="NCBI Taxonomy" id="2600065"/>
    <lineage>
        <taxon>Bacteria</taxon>
        <taxon>Pseudomonadati</taxon>
        <taxon>Pseudomonadota</taxon>
        <taxon>Gammaproteobacteria</taxon>
        <taxon>Pseudomonadales</taxon>
        <taxon>Pseudomonadaceae</taxon>
        <taxon>Pseudomonas</taxon>
    </lineage>
</organism>
<name>A0A5P1D9N1_9PSED</name>
<accession>A0A5P1D9N1</accession>
<feature type="region of interest" description="Disordered" evidence="1">
    <location>
        <begin position="15"/>
        <end position="35"/>
    </location>
</feature>